<dbReference type="HOGENOM" id="CLU_027272_2_3_2"/>
<dbReference type="Pfam" id="PF14698">
    <property type="entry name" value="ASL_C2"/>
    <property type="match status" value="1"/>
</dbReference>
<dbReference type="eggNOG" id="arCOG01748">
    <property type="taxonomic scope" value="Archaea"/>
</dbReference>
<evidence type="ECO:0000313" key="5">
    <source>
        <dbReference type="EMBL" id="ADB57298.1"/>
    </source>
</evidence>
<comment type="subcellular location">
    <subcellularLocation>
        <location evidence="1">Cytoplasm</location>
    </subcellularLocation>
</comment>
<dbReference type="PRINTS" id="PR00145">
    <property type="entry name" value="ARGSUCLYASE"/>
</dbReference>
<dbReference type="GO" id="GO:0005829">
    <property type="term" value="C:cytosol"/>
    <property type="evidence" value="ECO:0007669"/>
    <property type="project" value="TreeGrafter"/>
</dbReference>
<dbReference type="KEGG" id="apo:Arcpr_0227"/>
<dbReference type="Pfam" id="PF00206">
    <property type="entry name" value="Lyase_1"/>
    <property type="match status" value="1"/>
</dbReference>
<dbReference type="CDD" id="cd01359">
    <property type="entry name" value="Argininosuccinate_lyase"/>
    <property type="match status" value="1"/>
</dbReference>
<dbReference type="Gene3D" id="1.10.275.10">
    <property type="entry name" value="Fumarase/aspartase (N-terminal domain)"/>
    <property type="match status" value="1"/>
</dbReference>
<accession>D2RG73</accession>
<keyword evidence="1" id="KW-0028">Amino-acid biosynthesis</keyword>
<dbReference type="FunFam" id="1.20.200.10:FF:000015">
    <property type="entry name" value="argininosuccinate lyase isoform X2"/>
    <property type="match status" value="1"/>
</dbReference>
<keyword evidence="1" id="KW-0055">Arginine biosynthesis</keyword>
<dbReference type="InterPro" id="IPR000362">
    <property type="entry name" value="Fumarate_lyase_fam"/>
</dbReference>
<evidence type="ECO:0000256" key="1">
    <source>
        <dbReference type="HAMAP-Rule" id="MF_00006"/>
    </source>
</evidence>
<dbReference type="HAMAP" id="MF_00006">
    <property type="entry name" value="Arg_succ_lyase"/>
    <property type="match status" value="1"/>
</dbReference>
<dbReference type="AlphaFoldDB" id="D2RG73"/>
<organism evidence="5 6">
    <name type="scientific">Archaeoglobus profundus (strain DSM 5631 / JCM 9629 / NBRC 100127 / Av18)</name>
    <dbReference type="NCBI Taxonomy" id="572546"/>
    <lineage>
        <taxon>Archaea</taxon>
        <taxon>Methanobacteriati</taxon>
        <taxon>Methanobacteriota</taxon>
        <taxon>Archaeoglobi</taxon>
        <taxon>Archaeoglobales</taxon>
        <taxon>Archaeoglobaceae</taxon>
        <taxon>Archaeoglobus</taxon>
    </lineage>
</organism>
<dbReference type="PANTHER" id="PTHR43814:SF1">
    <property type="entry name" value="ARGININOSUCCINATE LYASE"/>
    <property type="match status" value="1"/>
</dbReference>
<dbReference type="InterPro" id="IPR009049">
    <property type="entry name" value="Argininosuccinate_lyase"/>
</dbReference>
<dbReference type="GO" id="GO:0042450">
    <property type="term" value="P:L-arginine biosynthetic process via ornithine"/>
    <property type="evidence" value="ECO:0007669"/>
    <property type="project" value="UniProtKB-UniRule"/>
</dbReference>
<dbReference type="PaxDb" id="572546-Arcpr_0227"/>
<dbReference type="EMBL" id="CP001857">
    <property type="protein sequence ID" value="ADB57298.1"/>
    <property type="molecule type" value="Genomic_DNA"/>
</dbReference>
<keyword evidence="1" id="KW-0963">Cytoplasm</keyword>
<sequence>MLRSRFKKQMDPLALEFTSSIDQDRYIFYYDILVDLAHVLGLLKCGHISRDDAKAIIRALLEIRDKGYEAIPKEYEDVHEAIEAEVTKLTQAGKKMHTARSRNDEVATCLRMFARDRLLSIASAILDLRRVLLKRAEESIDVIMPGFTHLQYAQPTRLSHHILAYHDMLKRDFDRVIETFRRVNLSPLGACAFAGTSFELDRNYTAELLGFDGVVENSCDAVASRDFLIESVFVATQLMLTLSRMAEEIVLWCSEFDFIDLPEEYASTSSIMPQKKNPDVAELIRAKAGRLIGNLTGVMSIYKAMPLTYNRDFQEMNEILFKSLEIADLSTILMAGMFEKIVFKTDVMREKVLKSFTVASEIADRLTKAGIPFRDAHRIVGRAVAEGDLSKVLDIAKEMSYDVKVDLDVSVEEVVEGRKNIGGTSKSEVLRMIEDRLAMLEKDYDTLNSIIDSIVLKLEKLYGEVEQLLK</sequence>
<comment type="pathway">
    <text evidence="1">Amino-acid biosynthesis; L-arginine biosynthesis; L-arginine from L-ornithine and carbamoyl phosphate: step 3/3.</text>
</comment>
<dbReference type="InterPro" id="IPR008948">
    <property type="entry name" value="L-Aspartase-like"/>
</dbReference>
<dbReference type="Proteomes" id="UP000001901">
    <property type="component" value="Chromosome"/>
</dbReference>
<gene>
    <name evidence="1" type="primary">argH</name>
    <name evidence="5" type="ordered locus">Arcpr_0227</name>
</gene>
<dbReference type="NCBIfam" id="TIGR00838">
    <property type="entry name" value="argH"/>
    <property type="match status" value="1"/>
</dbReference>
<feature type="domain" description="Fumarate lyase N-terminal" evidence="3">
    <location>
        <begin position="5"/>
        <end position="293"/>
    </location>
</feature>
<dbReference type="GO" id="GO:0004056">
    <property type="term" value="F:argininosuccinate lyase activity"/>
    <property type="evidence" value="ECO:0007669"/>
    <property type="project" value="UniProtKB-UniRule"/>
</dbReference>
<keyword evidence="1 5" id="KW-0456">Lyase</keyword>
<dbReference type="PANTHER" id="PTHR43814">
    <property type="entry name" value="ARGININOSUCCINATE LYASE"/>
    <property type="match status" value="1"/>
</dbReference>
<dbReference type="InterPro" id="IPR029419">
    <property type="entry name" value="Arg_succ_lyase_C"/>
</dbReference>
<reference evidence="5 6" key="1">
    <citation type="journal article" date="2010" name="Stand. Genomic Sci.">
        <title>Complete genome sequence of Archaeoglobus profundus type strain (AV18).</title>
        <authorList>
            <person name="von Jan M."/>
            <person name="Lapidus A."/>
            <person name="Del Rio T.G."/>
            <person name="Copeland A."/>
            <person name="Tice H."/>
            <person name="Cheng J.F."/>
            <person name="Lucas S."/>
            <person name="Chen F."/>
            <person name="Nolan M."/>
            <person name="Goodwin L."/>
            <person name="Han C."/>
            <person name="Pitluck S."/>
            <person name="Liolios K."/>
            <person name="Ivanova N."/>
            <person name="Mavromatis K."/>
            <person name="Ovchinnikova G."/>
            <person name="Chertkov O."/>
            <person name="Pati A."/>
            <person name="Chen A."/>
            <person name="Palaniappan K."/>
            <person name="Land M."/>
            <person name="Hauser L."/>
            <person name="Chang Y.J."/>
            <person name="Jeffries C.D."/>
            <person name="Saunders E."/>
            <person name="Brettin T."/>
            <person name="Detter J.C."/>
            <person name="Chain P."/>
            <person name="Eichinger K."/>
            <person name="Huber H."/>
            <person name="Spring S."/>
            <person name="Rohde M."/>
            <person name="Goker M."/>
            <person name="Wirth R."/>
            <person name="Woyke T."/>
            <person name="Bristow J."/>
            <person name="Eisen J.A."/>
            <person name="Markowitz V."/>
            <person name="Hugenholtz P."/>
            <person name="Kyrpides N.C."/>
            <person name="Klenk H.P."/>
        </authorList>
    </citation>
    <scope>NUCLEOTIDE SEQUENCE [LARGE SCALE GENOMIC DNA]</scope>
    <source>
        <strain evidence="6">DSM 5631 / JCM 9629 / NBRC 100127 / Av18</strain>
    </source>
</reference>
<evidence type="ECO:0000259" key="4">
    <source>
        <dbReference type="Pfam" id="PF14698"/>
    </source>
</evidence>
<dbReference type="Gene3D" id="1.10.40.30">
    <property type="entry name" value="Fumarase/aspartase (C-terminal domain)"/>
    <property type="match status" value="1"/>
</dbReference>
<dbReference type="OrthoDB" id="27337at2157"/>
<dbReference type="STRING" id="572546.Arcpr_0227"/>
<comment type="catalytic activity">
    <reaction evidence="1">
        <text>2-(N(omega)-L-arginino)succinate = fumarate + L-arginine</text>
        <dbReference type="Rhea" id="RHEA:24020"/>
        <dbReference type="ChEBI" id="CHEBI:29806"/>
        <dbReference type="ChEBI" id="CHEBI:32682"/>
        <dbReference type="ChEBI" id="CHEBI:57472"/>
        <dbReference type="EC" id="4.3.2.1"/>
    </reaction>
</comment>
<evidence type="ECO:0000259" key="3">
    <source>
        <dbReference type="Pfam" id="PF00206"/>
    </source>
</evidence>
<name>D2RG73_ARCPA</name>
<dbReference type="Gene3D" id="1.20.200.10">
    <property type="entry name" value="Fumarase/aspartase (Central domain)"/>
    <property type="match status" value="1"/>
</dbReference>
<dbReference type="EC" id="4.3.2.1" evidence="1 2"/>
<dbReference type="PRINTS" id="PR00149">
    <property type="entry name" value="FUMRATELYASE"/>
</dbReference>
<dbReference type="SUPFAM" id="SSF48557">
    <property type="entry name" value="L-aspartase-like"/>
    <property type="match status" value="1"/>
</dbReference>
<protein>
    <recommendedName>
        <fullName evidence="1 2">Argininosuccinate lyase</fullName>
        <shortName evidence="1">ASAL</shortName>
        <ecNumber evidence="1 2">4.3.2.1</ecNumber>
    </recommendedName>
    <alternativeName>
        <fullName evidence="1">Arginosuccinase</fullName>
    </alternativeName>
</protein>
<evidence type="ECO:0000256" key="2">
    <source>
        <dbReference type="NCBIfam" id="TIGR00838"/>
    </source>
</evidence>
<dbReference type="UniPathway" id="UPA00068">
    <property type="reaction ID" value="UER00114"/>
</dbReference>
<feature type="domain" description="Argininosuccinate lyase C-terminal" evidence="4">
    <location>
        <begin position="356"/>
        <end position="387"/>
    </location>
</feature>
<comment type="similarity">
    <text evidence="1">Belongs to the lyase 1 family. Argininosuccinate lyase subfamily.</text>
</comment>
<keyword evidence="6" id="KW-1185">Reference proteome</keyword>
<dbReference type="InterPro" id="IPR024083">
    <property type="entry name" value="Fumarase/histidase_N"/>
</dbReference>
<dbReference type="InterPro" id="IPR022761">
    <property type="entry name" value="Fumarate_lyase_N"/>
</dbReference>
<proteinExistence type="inferred from homology"/>
<evidence type="ECO:0000313" key="6">
    <source>
        <dbReference type="Proteomes" id="UP000001901"/>
    </source>
</evidence>